<dbReference type="PANTHER" id="PTHR30570">
    <property type="entry name" value="PERIPLASMIC PHOSPHATE BINDING COMPONENT OF PHOSPHATE ABC TRANSPORTER"/>
    <property type="match status" value="1"/>
</dbReference>
<comment type="function">
    <text evidence="4">Involved in the system for phosphate transport across the cytoplasmic membrane.</text>
</comment>
<evidence type="ECO:0000256" key="2">
    <source>
        <dbReference type="ARBA" id="ARBA00022448"/>
    </source>
</evidence>
<keyword evidence="3" id="KW-0732">Signal</keyword>
<proteinExistence type="inferred from homology"/>
<evidence type="ECO:0000256" key="1">
    <source>
        <dbReference type="ARBA" id="ARBA00008725"/>
    </source>
</evidence>
<comment type="caution">
    <text evidence="6">The sequence shown here is derived from an EMBL/GenBank/DDBJ whole genome shotgun (WGS) entry which is preliminary data.</text>
</comment>
<dbReference type="SUPFAM" id="SSF53850">
    <property type="entry name" value="Periplasmic binding protein-like II"/>
    <property type="match status" value="1"/>
</dbReference>
<sequence length="338" mass="37118">MLINLDKLLKKALIFVSAGVLVACAPVDSQSNKSIIIDGSSTVYPITKAVADEYKKQKQPSADISVNFSGTTGGFRQFCAGKTDISNASRPIRTDEIEACNRNNIRFIELPIAFDALTIAVNKENTWIDSITLEELKKIWEPAAQGKITKWSQVRSGLPDKPLNLFGAGKDSGTFDYFTEAVVGKEDVSRSDYVASEDDDTLIQGVSQDANALGYFGLAYYEKQAANLKALAIDSGKGAVLPSRETVLQSTYQPLARPLFIYVNAQKAQSNKDLQRFVEYYLSQAQNIVQEVGYIPLSGEHYHLAKVTFFNGEAGTVFGGHSKFDVTLAELLRQKAKF</sequence>
<dbReference type="Pfam" id="PF12849">
    <property type="entry name" value="PBP_like_2"/>
    <property type="match status" value="1"/>
</dbReference>
<keyword evidence="4" id="KW-0592">Phosphate transport</keyword>
<dbReference type="CDD" id="cd13654">
    <property type="entry name" value="PBP2_phosphate_like_2"/>
    <property type="match status" value="1"/>
</dbReference>
<dbReference type="EMBL" id="BBPA01000046">
    <property type="protein sequence ID" value="GAL93744.1"/>
    <property type="molecule type" value="Genomic_DNA"/>
</dbReference>
<dbReference type="AlphaFoldDB" id="A0A0A1VVW3"/>
<evidence type="ECO:0000313" key="6">
    <source>
        <dbReference type="EMBL" id="GAL93744.1"/>
    </source>
</evidence>
<dbReference type="Gene3D" id="3.40.190.10">
    <property type="entry name" value="Periplasmic binding protein-like II"/>
    <property type="match status" value="2"/>
</dbReference>
<name>A0A0A1VVW3_MICAE</name>
<dbReference type="Proteomes" id="UP000030321">
    <property type="component" value="Unassembled WGS sequence"/>
</dbReference>
<dbReference type="NCBIfam" id="TIGR02136">
    <property type="entry name" value="ptsS_2"/>
    <property type="match status" value="1"/>
</dbReference>
<dbReference type="GO" id="GO:0042301">
    <property type="term" value="F:phosphate ion binding"/>
    <property type="evidence" value="ECO:0007669"/>
    <property type="project" value="UniProtKB-UniRule"/>
</dbReference>
<dbReference type="FunFam" id="3.40.190.10:FF:000055">
    <property type="entry name" value="Phosphate ABC transporter, phosphate-binding protein"/>
    <property type="match status" value="1"/>
</dbReference>
<dbReference type="PANTHER" id="PTHR30570:SF1">
    <property type="entry name" value="PHOSPHATE-BINDING PROTEIN PSTS"/>
    <property type="match status" value="1"/>
</dbReference>
<comment type="similarity">
    <text evidence="1 4">Belongs to the PstS family.</text>
</comment>
<evidence type="ECO:0000259" key="5">
    <source>
        <dbReference type="Pfam" id="PF12849"/>
    </source>
</evidence>
<accession>A0A0A1VVW3</accession>
<dbReference type="RefSeq" id="WP_045359643.1">
    <property type="nucleotide sequence ID" value="NZ_BBPA01000046.1"/>
</dbReference>
<organism evidence="6 7">
    <name type="scientific">Microcystis aeruginosa NIES-44</name>
    <dbReference type="NCBI Taxonomy" id="449439"/>
    <lineage>
        <taxon>Bacteria</taxon>
        <taxon>Bacillati</taxon>
        <taxon>Cyanobacteriota</taxon>
        <taxon>Cyanophyceae</taxon>
        <taxon>Oscillatoriophycideae</taxon>
        <taxon>Chroococcales</taxon>
        <taxon>Microcystaceae</taxon>
        <taxon>Microcystis</taxon>
    </lineage>
</organism>
<dbReference type="InterPro" id="IPR050811">
    <property type="entry name" value="Phosphate_ABC_transporter"/>
</dbReference>
<evidence type="ECO:0000256" key="4">
    <source>
        <dbReference type="RuleBase" id="RU367119"/>
    </source>
</evidence>
<evidence type="ECO:0000313" key="7">
    <source>
        <dbReference type="Proteomes" id="UP000030321"/>
    </source>
</evidence>
<gene>
    <name evidence="6" type="ORF">N44_03496</name>
</gene>
<reference evidence="7" key="1">
    <citation type="journal article" date="2015" name="Genome">
        <title>Whole Genome Sequence of the Non-Microcystin-Producing Microcystis aeruginosa Strain NIES-44.</title>
        <authorList>
            <person name="Okano K."/>
            <person name="Miyata N."/>
            <person name="Ozaki Y."/>
        </authorList>
    </citation>
    <scope>NUCLEOTIDE SEQUENCE [LARGE SCALE GENOMIC DNA]</scope>
    <source>
        <strain evidence="7">NIES-44</strain>
    </source>
</reference>
<protein>
    <recommendedName>
        <fullName evidence="4">Phosphate-binding protein</fullName>
    </recommendedName>
</protein>
<feature type="domain" description="PBP" evidence="5">
    <location>
        <begin position="32"/>
        <end position="284"/>
    </location>
</feature>
<dbReference type="InterPro" id="IPR024370">
    <property type="entry name" value="PBP_domain"/>
</dbReference>
<evidence type="ECO:0000256" key="3">
    <source>
        <dbReference type="ARBA" id="ARBA00022729"/>
    </source>
</evidence>
<dbReference type="PROSITE" id="PS51257">
    <property type="entry name" value="PROKAR_LIPOPROTEIN"/>
    <property type="match status" value="1"/>
</dbReference>
<dbReference type="GO" id="GO:0006817">
    <property type="term" value="P:phosphate ion transport"/>
    <property type="evidence" value="ECO:0007669"/>
    <property type="project" value="UniProtKB-UniRule"/>
</dbReference>
<keyword evidence="2 4" id="KW-0813">Transport</keyword>
<dbReference type="InterPro" id="IPR011862">
    <property type="entry name" value="Phos-bd"/>
</dbReference>